<sequence>MALLQNAHMEIGKMYCYPKEHGQKPFQLTKVNDDNAEPARAAQYLPRRAHQAVSSQCLACLLPVPCSCTKAMALYTQQSFKKKQLKLVPLGTVTKAKEGLQSKLRIQCQGMAFTICAWKQSTDFNDGHCLVPFFGAKPTTEEEAVTLEWSHVVQDGISIPILTNNEALGKHQLLLYPKESQEKETSGDTKQPPKKKSRK</sequence>
<evidence type="ECO:0000313" key="3">
    <source>
        <dbReference type="Proteomes" id="UP001642464"/>
    </source>
</evidence>
<comment type="caution">
    <text evidence="2">The sequence shown here is derived from an EMBL/GenBank/DDBJ whole genome shotgun (WGS) entry which is preliminary data.</text>
</comment>
<evidence type="ECO:0000313" key="2">
    <source>
        <dbReference type="EMBL" id="CAK9107777.1"/>
    </source>
</evidence>
<keyword evidence="3" id="KW-1185">Reference proteome</keyword>
<feature type="region of interest" description="Disordered" evidence="1">
    <location>
        <begin position="176"/>
        <end position="199"/>
    </location>
</feature>
<evidence type="ECO:0000256" key="1">
    <source>
        <dbReference type="SAM" id="MobiDB-lite"/>
    </source>
</evidence>
<reference evidence="2 3" key="1">
    <citation type="submission" date="2024-02" db="EMBL/GenBank/DDBJ databases">
        <authorList>
            <person name="Chen Y."/>
            <person name="Shah S."/>
            <person name="Dougan E. K."/>
            <person name="Thang M."/>
            <person name="Chan C."/>
        </authorList>
    </citation>
    <scope>NUCLEOTIDE SEQUENCE [LARGE SCALE GENOMIC DNA]</scope>
</reference>
<dbReference type="EMBL" id="CAXAMM010042972">
    <property type="protein sequence ID" value="CAK9107777.1"/>
    <property type="molecule type" value="Genomic_DNA"/>
</dbReference>
<protein>
    <submittedName>
        <fullName evidence="2">Uncharacterized protein</fullName>
    </submittedName>
</protein>
<gene>
    <name evidence="2" type="ORF">SCF082_LOCUS50161</name>
</gene>
<name>A0ABP0S626_9DINO</name>
<proteinExistence type="predicted"/>
<organism evidence="2 3">
    <name type="scientific">Durusdinium trenchii</name>
    <dbReference type="NCBI Taxonomy" id="1381693"/>
    <lineage>
        <taxon>Eukaryota</taxon>
        <taxon>Sar</taxon>
        <taxon>Alveolata</taxon>
        <taxon>Dinophyceae</taxon>
        <taxon>Suessiales</taxon>
        <taxon>Symbiodiniaceae</taxon>
        <taxon>Durusdinium</taxon>
    </lineage>
</organism>
<accession>A0ABP0S626</accession>
<dbReference type="Proteomes" id="UP001642464">
    <property type="component" value="Unassembled WGS sequence"/>
</dbReference>